<evidence type="ECO:0000313" key="3">
    <source>
        <dbReference type="EMBL" id="BCN29411.1"/>
    </source>
</evidence>
<dbReference type="SUPFAM" id="SSF49373">
    <property type="entry name" value="Invasin/intimin cell-adhesion fragments"/>
    <property type="match status" value="4"/>
</dbReference>
<organism evidence="3 4">
    <name type="scientific">Anaeromicropila herbilytica</name>
    <dbReference type="NCBI Taxonomy" id="2785025"/>
    <lineage>
        <taxon>Bacteria</taxon>
        <taxon>Bacillati</taxon>
        <taxon>Bacillota</taxon>
        <taxon>Clostridia</taxon>
        <taxon>Lachnospirales</taxon>
        <taxon>Lachnospiraceae</taxon>
        <taxon>Anaeromicropila</taxon>
    </lineage>
</organism>
<sequence>MSHLKKFLLLFLSCSIITTLSFPCQTVSALSLDSIPYILLSQYKAVTDIGDKVYLLAVTSNGKLPTWKSSDSKVASVNTYGIVTTKKAGTVLITAKIKNAETSCYIIVNKTTISLSATKEQLERGDTYKLSATTSNDSSVTWKSSKKSVATVNEQGIVTALKPGITTITAKADGSNSTCTITVKLPEITLNKTSIILYRGQSEQLLAKVSSNMNPKWKTTKKSVAVVDETGSIIAIKHGTATITATVDGVSKSCQVVVLKPEITLSSNELTLKKGTKTTVTATVSSNNYPEWTSSNSNIVSVNSNGDITALQKGTAYIYASEDGTKVRCKIRVTE</sequence>
<proteinExistence type="predicted"/>
<dbReference type="InterPro" id="IPR003343">
    <property type="entry name" value="Big_2"/>
</dbReference>
<feature type="domain" description="BIG2" evidence="2">
    <location>
        <begin position="109"/>
        <end position="182"/>
    </location>
</feature>
<dbReference type="Pfam" id="PF02368">
    <property type="entry name" value="Big_2"/>
    <property type="match status" value="3"/>
</dbReference>
<evidence type="ECO:0000313" key="4">
    <source>
        <dbReference type="Proteomes" id="UP000595897"/>
    </source>
</evidence>
<evidence type="ECO:0000256" key="1">
    <source>
        <dbReference type="SAM" id="SignalP"/>
    </source>
</evidence>
<dbReference type="Gene3D" id="2.60.40.1080">
    <property type="match status" value="4"/>
</dbReference>
<keyword evidence="1" id="KW-0732">Signal</keyword>
<keyword evidence="4" id="KW-1185">Reference proteome</keyword>
<name>A0A7R7EID2_9FIRM</name>
<gene>
    <name evidence="3" type="ORF">bsdtb5_07060</name>
</gene>
<dbReference type="KEGG" id="ahb:bsdtb5_07060"/>
<feature type="signal peptide" evidence="1">
    <location>
        <begin position="1"/>
        <end position="29"/>
    </location>
</feature>
<dbReference type="SMART" id="SM00635">
    <property type="entry name" value="BID_2"/>
    <property type="match status" value="4"/>
</dbReference>
<feature type="domain" description="BIG2" evidence="2">
    <location>
        <begin position="259"/>
        <end position="331"/>
    </location>
</feature>
<protein>
    <recommendedName>
        <fullName evidence="2">BIG2 domain-containing protein</fullName>
    </recommendedName>
</protein>
<feature type="domain" description="BIG2" evidence="2">
    <location>
        <begin position="26"/>
        <end position="107"/>
    </location>
</feature>
<dbReference type="InterPro" id="IPR008964">
    <property type="entry name" value="Invasin/intimin_cell_adhesion"/>
</dbReference>
<reference evidence="3 4" key="1">
    <citation type="submission" date="2020-11" db="EMBL/GenBank/DDBJ databases">
        <title>Draft genome sequencing of a Lachnospiraceae strain isolated from anoxic soil subjected to BSD treatment.</title>
        <authorList>
            <person name="Uek A."/>
            <person name="Tonouchi A."/>
        </authorList>
    </citation>
    <scope>NUCLEOTIDE SEQUENCE [LARGE SCALE GENOMIC DNA]</scope>
    <source>
        <strain evidence="3 4">TB5</strain>
    </source>
</reference>
<dbReference type="AlphaFoldDB" id="A0A7R7EID2"/>
<accession>A0A7R7EID2</accession>
<feature type="domain" description="BIG2" evidence="2">
    <location>
        <begin position="184"/>
        <end position="257"/>
    </location>
</feature>
<evidence type="ECO:0000259" key="2">
    <source>
        <dbReference type="SMART" id="SM00635"/>
    </source>
</evidence>
<dbReference type="RefSeq" id="WP_271714690.1">
    <property type="nucleotide sequence ID" value="NZ_AP024169.1"/>
</dbReference>
<dbReference type="EMBL" id="AP024169">
    <property type="protein sequence ID" value="BCN29411.1"/>
    <property type="molecule type" value="Genomic_DNA"/>
</dbReference>
<feature type="chain" id="PRO_5032287875" description="BIG2 domain-containing protein" evidence="1">
    <location>
        <begin position="30"/>
        <end position="335"/>
    </location>
</feature>
<dbReference type="Proteomes" id="UP000595897">
    <property type="component" value="Chromosome"/>
</dbReference>